<dbReference type="Pfam" id="PF16203">
    <property type="entry name" value="ERCC3_RAD25_C"/>
    <property type="match status" value="1"/>
</dbReference>
<keyword evidence="6" id="KW-0413">Isomerase</keyword>
<dbReference type="InterPro" id="IPR006935">
    <property type="entry name" value="Helicase/UvrB_N"/>
</dbReference>
<dbReference type="SUPFAM" id="SSF52540">
    <property type="entry name" value="P-loop containing nucleoside triphosphate hydrolases"/>
    <property type="match status" value="1"/>
</dbReference>
<dbReference type="EMBL" id="FNCP01000014">
    <property type="protein sequence ID" value="SDH49063.1"/>
    <property type="molecule type" value="Genomic_DNA"/>
</dbReference>
<dbReference type="PROSITE" id="PS51194">
    <property type="entry name" value="HELICASE_CTER"/>
    <property type="match status" value="1"/>
</dbReference>
<dbReference type="OrthoDB" id="9802848at2"/>
<dbReference type="Proteomes" id="UP000198656">
    <property type="component" value="Unassembled WGS sequence"/>
</dbReference>
<dbReference type="PROSITE" id="PS51192">
    <property type="entry name" value="HELICASE_ATP_BIND_1"/>
    <property type="match status" value="1"/>
</dbReference>
<gene>
    <name evidence="12" type="ORF">SAMN05443529_11429</name>
</gene>
<dbReference type="GO" id="GO:0016787">
    <property type="term" value="F:hydrolase activity"/>
    <property type="evidence" value="ECO:0007669"/>
    <property type="project" value="UniProtKB-KW"/>
</dbReference>
<comment type="similarity">
    <text evidence="1">Belongs to the helicase family. RAD25/XPB subfamily.</text>
</comment>
<keyword evidence="5" id="KW-0067">ATP-binding</keyword>
<dbReference type="PANTHER" id="PTHR11274">
    <property type="entry name" value="RAD25/XP-B DNA REPAIR HELICASE"/>
    <property type="match status" value="1"/>
</dbReference>
<dbReference type="InterPro" id="IPR032830">
    <property type="entry name" value="XPB/Ssl2_N"/>
</dbReference>
<evidence type="ECO:0000256" key="7">
    <source>
        <dbReference type="ARBA" id="ARBA00034617"/>
    </source>
</evidence>
<keyword evidence="2" id="KW-0547">Nucleotide-binding</keyword>
<evidence type="ECO:0000313" key="13">
    <source>
        <dbReference type="Proteomes" id="UP000198656"/>
    </source>
</evidence>
<proteinExistence type="inferred from homology"/>
<dbReference type="RefSeq" id="WP_092333832.1">
    <property type="nucleotide sequence ID" value="NZ_FNCP01000014.1"/>
</dbReference>
<evidence type="ECO:0000313" key="12">
    <source>
        <dbReference type="EMBL" id="SDH49063.1"/>
    </source>
</evidence>
<evidence type="ECO:0000256" key="3">
    <source>
        <dbReference type="ARBA" id="ARBA00022801"/>
    </source>
</evidence>
<dbReference type="GO" id="GO:0003677">
    <property type="term" value="F:DNA binding"/>
    <property type="evidence" value="ECO:0007669"/>
    <property type="project" value="InterPro"/>
</dbReference>
<dbReference type="SMART" id="SM00487">
    <property type="entry name" value="DEXDc"/>
    <property type="match status" value="1"/>
</dbReference>
<dbReference type="EC" id="5.6.2.4" evidence="8"/>
<comment type="catalytic activity">
    <reaction evidence="7">
        <text>Couples ATP hydrolysis with the unwinding of duplex DNA by translocating in the 3'-5' direction.</text>
        <dbReference type="EC" id="5.6.2.4"/>
    </reaction>
</comment>
<dbReference type="AlphaFoldDB" id="A0A1G8CV06"/>
<organism evidence="12 13">
    <name type="scientific">Desulfosporosinus hippei DSM 8344</name>
    <dbReference type="NCBI Taxonomy" id="1121419"/>
    <lineage>
        <taxon>Bacteria</taxon>
        <taxon>Bacillati</taxon>
        <taxon>Bacillota</taxon>
        <taxon>Clostridia</taxon>
        <taxon>Eubacteriales</taxon>
        <taxon>Desulfitobacteriaceae</taxon>
        <taxon>Desulfosporosinus</taxon>
    </lineage>
</organism>
<reference evidence="13" key="1">
    <citation type="submission" date="2016-10" db="EMBL/GenBank/DDBJ databases">
        <authorList>
            <person name="Varghese N."/>
            <person name="Submissions S."/>
        </authorList>
    </citation>
    <scope>NUCLEOTIDE SEQUENCE [LARGE SCALE GENOMIC DNA]</scope>
    <source>
        <strain evidence="13">DSM 8344</strain>
    </source>
</reference>
<dbReference type="InterPro" id="IPR027417">
    <property type="entry name" value="P-loop_NTPase"/>
</dbReference>
<evidence type="ECO:0000259" key="11">
    <source>
        <dbReference type="PROSITE" id="PS51194"/>
    </source>
</evidence>
<dbReference type="PANTHER" id="PTHR11274:SF0">
    <property type="entry name" value="GENERAL TRANSCRIPTION AND DNA REPAIR FACTOR IIH HELICASE SUBUNIT XPB"/>
    <property type="match status" value="1"/>
</dbReference>
<feature type="domain" description="Helicase C-terminal" evidence="11">
    <location>
        <begin position="422"/>
        <end position="569"/>
    </location>
</feature>
<keyword evidence="13" id="KW-1185">Reference proteome</keyword>
<dbReference type="Pfam" id="PF13625">
    <property type="entry name" value="Helicase_C_3"/>
    <property type="match status" value="1"/>
</dbReference>
<dbReference type="GO" id="GO:0005524">
    <property type="term" value="F:ATP binding"/>
    <property type="evidence" value="ECO:0007669"/>
    <property type="project" value="UniProtKB-KW"/>
</dbReference>
<dbReference type="CDD" id="cd18789">
    <property type="entry name" value="SF2_C_XPB"/>
    <property type="match status" value="1"/>
</dbReference>
<accession>A0A1G8CV06</accession>
<evidence type="ECO:0000256" key="9">
    <source>
        <dbReference type="ARBA" id="ARBA00048988"/>
    </source>
</evidence>
<evidence type="ECO:0000256" key="2">
    <source>
        <dbReference type="ARBA" id="ARBA00022741"/>
    </source>
</evidence>
<comment type="catalytic activity">
    <reaction evidence="9">
        <text>ATP + H2O = ADP + phosphate + H(+)</text>
        <dbReference type="Rhea" id="RHEA:13065"/>
        <dbReference type="ChEBI" id="CHEBI:15377"/>
        <dbReference type="ChEBI" id="CHEBI:15378"/>
        <dbReference type="ChEBI" id="CHEBI:30616"/>
        <dbReference type="ChEBI" id="CHEBI:43474"/>
        <dbReference type="ChEBI" id="CHEBI:456216"/>
        <dbReference type="EC" id="5.6.2.4"/>
    </reaction>
</comment>
<evidence type="ECO:0000259" key="10">
    <source>
        <dbReference type="PROSITE" id="PS51192"/>
    </source>
</evidence>
<dbReference type="Gene3D" id="3.40.50.300">
    <property type="entry name" value="P-loop containing nucleotide triphosphate hydrolases"/>
    <property type="match status" value="2"/>
</dbReference>
<dbReference type="InterPro" id="IPR014001">
    <property type="entry name" value="Helicase_ATP-bd"/>
</dbReference>
<dbReference type="NCBIfam" id="NF045503">
    <property type="entry name" value="repair_heli_XPB"/>
    <property type="match status" value="1"/>
</dbReference>
<dbReference type="Pfam" id="PF04851">
    <property type="entry name" value="ResIII"/>
    <property type="match status" value="1"/>
</dbReference>
<evidence type="ECO:0000256" key="5">
    <source>
        <dbReference type="ARBA" id="ARBA00022840"/>
    </source>
</evidence>
<evidence type="ECO:0000256" key="1">
    <source>
        <dbReference type="ARBA" id="ARBA00006637"/>
    </source>
</evidence>
<dbReference type="InterPro" id="IPR050615">
    <property type="entry name" value="ATP-dep_DNA_Helicase"/>
</dbReference>
<dbReference type="STRING" id="1121419.SAMN05443529_11429"/>
<dbReference type="SMART" id="SM00490">
    <property type="entry name" value="HELICc"/>
    <property type="match status" value="1"/>
</dbReference>
<dbReference type="InterPro" id="IPR001650">
    <property type="entry name" value="Helicase_C-like"/>
</dbReference>
<feature type="domain" description="Helicase ATP-binding" evidence="10">
    <location>
        <begin position="211"/>
        <end position="367"/>
    </location>
</feature>
<dbReference type="GO" id="GO:0043138">
    <property type="term" value="F:3'-5' DNA helicase activity"/>
    <property type="evidence" value="ECO:0007669"/>
    <property type="project" value="UniProtKB-EC"/>
</dbReference>
<keyword evidence="3" id="KW-0378">Hydrolase</keyword>
<evidence type="ECO:0000256" key="4">
    <source>
        <dbReference type="ARBA" id="ARBA00022806"/>
    </source>
</evidence>
<sequence length="569" mass="64297">MPSATNPVIVQSDRSVLLEVHNPLYEEARDTLAIFAELEKSPEYIHTYRITPLSLWNAASSGVSVGEVLKALDQYSKFPLPDSVCTEIQQLMGRYGLVKLQRDGDMLLLTAADPVILLEIVRHKEVKLLLASAEQARSKDFSSPSLTQVEINPEARGQLKQLLMKLAYPVEDLAGYSQGNPLSMAWRGENPQGEPFALRSYQQQAVETFHQQGSVRGGSGVLVLPCGAGKTVIGMGVMMELQCETLILTTNNSAVKQWLRELRDKTTLEASQMGEYTGEKKEICPVTVATYQILTYRSKAEGTFDHFQLFNEKNWGLIIYDEVHLLPAPVFRATSELQAKRRLGLTATLIREDGKEDEVFTLIGPKKMDVPWKILESQGWIATAECTEWRISMSKDRRMDYALAEEKGKFRLAAENPRKLEKVSELMECHKEDLVLVIGQYVRQLELLARELKAPLITGKTPQRERERLYEEFRSGSLHCLVVSKVANFAIDLPDANVAIQVSGTFGSRQEEAQRLGRILRPKQGDSRAYFYSLVSKDTKEQEFAMHRQLFLTEQGYAYKIMIEEDLEP</sequence>
<evidence type="ECO:0000256" key="6">
    <source>
        <dbReference type="ARBA" id="ARBA00023235"/>
    </source>
</evidence>
<name>A0A1G8CV06_9FIRM</name>
<keyword evidence="4" id="KW-0347">Helicase</keyword>
<protein>
    <recommendedName>
        <fullName evidence="8">DNA 3'-5' helicase</fullName>
        <ecNumber evidence="8">5.6.2.4</ecNumber>
    </recommendedName>
</protein>
<evidence type="ECO:0000256" key="8">
    <source>
        <dbReference type="ARBA" id="ARBA00034808"/>
    </source>
</evidence>
<dbReference type="PRINTS" id="PR00851">
    <property type="entry name" value="XRODRMPGMNTB"/>
</dbReference>
<dbReference type="InterPro" id="IPR032438">
    <property type="entry name" value="ERCC3_RAD25_C"/>
</dbReference>